<sequence>MKQITMKTTMAVLFASSLVIVSCSGKDDDKKGGGGTDENEVPATIGFFQDDWTEKRLSVPVSFTEVPAITDQPDHVVAVYPGEVITKIPNYLFGENANLTTTQYVTEPELVSNINDLDPSIIRYPGGSNSNLFFWNAADGERPADVPATLFSGSGASFTPQYYFGKSDKPETFSVDNYYSLLSQTSSKGMITVNYSYARYSTAPNPVAAAAHLAADWVRYDNGRTKYWEIGNENYGNWQAGYQINTADNKDGQPATISADVYGSHVKVFVDSMRKAATEIGKSIYIGAVLMEGEYATSTDVERQWNVKTIQKVHNLVDFYSTHNYYTPFNTNSNSSYILYTVDYSTKVMQEYINQSFKSAGVSAKPIALSQFNINAVGAGQAPSFVNGMHSVMTQCEMLKNKLAVAARWTLTDTWDNGDSQGMFSMGDEPANPDKWTPRPVFYYQHFFRKILGDRMVKASTTSPTNDIAYYATTYSKRDVGMVIVNKQDNNRTIKIDLKNWGSANKVFWYTLQGGGDNGEFSRKVIVNGEGPEGDGGGPTNFKTIAPYTINGQSEILVKLPPRGMIFMGISCEAKP</sequence>
<dbReference type="Gene3D" id="2.60.40.1180">
    <property type="entry name" value="Golgi alpha-mannosidase II"/>
    <property type="match status" value="1"/>
</dbReference>
<dbReference type="SUPFAM" id="SSF51445">
    <property type="entry name" value="(Trans)glycosidases"/>
    <property type="match status" value="1"/>
</dbReference>
<gene>
    <name evidence="1" type="ORF">OI18_11860</name>
</gene>
<evidence type="ECO:0000313" key="1">
    <source>
        <dbReference type="EMBL" id="KIC94453.1"/>
    </source>
</evidence>
<proteinExistence type="predicted"/>
<dbReference type="AlphaFoldDB" id="A0A0C1LGK0"/>
<dbReference type="PANTHER" id="PTHR43576">
    <property type="entry name" value="ALPHA-L-ARABINOFURANOSIDASE C-RELATED"/>
    <property type="match status" value="1"/>
</dbReference>
<dbReference type="InterPro" id="IPR013780">
    <property type="entry name" value="Glyco_hydro_b"/>
</dbReference>
<dbReference type="EMBL" id="JSVC01000013">
    <property type="protein sequence ID" value="KIC94453.1"/>
    <property type="molecule type" value="Genomic_DNA"/>
</dbReference>
<dbReference type="OrthoDB" id="9758333at2"/>
<reference evidence="1 2" key="1">
    <citation type="submission" date="2014-11" db="EMBL/GenBank/DDBJ databases">
        <title>Genome sequence of Flavihumibacter solisilvae 3-3.</title>
        <authorList>
            <person name="Zhou G."/>
            <person name="Li M."/>
            <person name="Wang G."/>
        </authorList>
    </citation>
    <scope>NUCLEOTIDE SEQUENCE [LARGE SCALE GENOMIC DNA]</scope>
    <source>
        <strain evidence="1 2">3-3</strain>
    </source>
</reference>
<comment type="caution">
    <text evidence="1">The sequence shown here is derived from an EMBL/GenBank/DDBJ whole genome shotgun (WGS) entry which is preliminary data.</text>
</comment>
<dbReference type="Gene3D" id="3.20.20.80">
    <property type="entry name" value="Glycosidases"/>
    <property type="match status" value="1"/>
</dbReference>
<organism evidence="1 2">
    <name type="scientific">Flavihumibacter solisilvae</name>
    <dbReference type="NCBI Taxonomy" id="1349421"/>
    <lineage>
        <taxon>Bacteria</taxon>
        <taxon>Pseudomonadati</taxon>
        <taxon>Bacteroidota</taxon>
        <taxon>Chitinophagia</taxon>
        <taxon>Chitinophagales</taxon>
        <taxon>Chitinophagaceae</taxon>
        <taxon>Flavihumibacter</taxon>
    </lineage>
</organism>
<evidence type="ECO:0000313" key="2">
    <source>
        <dbReference type="Proteomes" id="UP000031408"/>
    </source>
</evidence>
<dbReference type="STRING" id="1349421.OI18_11860"/>
<protein>
    <recommendedName>
        <fullName evidence="3">Alpha-L-arabinofuranosidase</fullName>
    </recommendedName>
</protein>
<dbReference type="PROSITE" id="PS51257">
    <property type="entry name" value="PROKAR_LIPOPROTEIN"/>
    <property type="match status" value="1"/>
</dbReference>
<accession>A0A0C1LGK0</accession>
<dbReference type="InterPro" id="IPR017853">
    <property type="entry name" value="GH"/>
</dbReference>
<name>A0A0C1LGK0_9BACT</name>
<dbReference type="GO" id="GO:0000272">
    <property type="term" value="P:polysaccharide catabolic process"/>
    <property type="evidence" value="ECO:0007669"/>
    <property type="project" value="TreeGrafter"/>
</dbReference>
<dbReference type="RefSeq" id="WP_039140229.1">
    <property type="nucleotide sequence ID" value="NZ_JSVC01000013.1"/>
</dbReference>
<evidence type="ECO:0008006" key="3">
    <source>
        <dbReference type="Google" id="ProtNLM"/>
    </source>
</evidence>
<keyword evidence="2" id="KW-1185">Reference proteome</keyword>
<dbReference type="PANTHER" id="PTHR43576:SF3">
    <property type="entry name" value="ALPHA-L-ARABINOFURANOSIDASE C"/>
    <property type="match status" value="1"/>
</dbReference>
<dbReference type="Proteomes" id="UP000031408">
    <property type="component" value="Unassembled WGS sequence"/>
</dbReference>